<keyword evidence="6" id="KW-0472">Membrane</keyword>
<proteinExistence type="predicted"/>
<evidence type="ECO:0000256" key="7">
    <source>
        <dbReference type="ARBA" id="ARBA00023237"/>
    </source>
</evidence>
<evidence type="ECO:0000256" key="1">
    <source>
        <dbReference type="ARBA" id="ARBA00004571"/>
    </source>
</evidence>
<gene>
    <name evidence="9" type="ORF">MKP09_04260</name>
</gene>
<name>A0ABS9SFN3_9BACT</name>
<keyword evidence="4" id="KW-0812">Transmembrane</keyword>
<accession>A0ABS9SFN3</accession>
<keyword evidence="2" id="KW-0813">Transport</keyword>
<dbReference type="Gene3D" id="2.40.170.20">
    <property type="entry name" value="TonB-dependent receptor, beta-barrel domain"/>
    <property type="match status" value="1"/>
</dbReference>
<reference evidence="9 10" key="1">
    <citation type="submission" date="2022-02" db="EMBL/GenBank/DDBJ databases">
        <authorList>
            <person name="Min J."/>
        </authorList>
    </citation>
    <scope>NUCLEOTIDE SEQUENCE [LARGE SCALE GENOMIC DNA]</scope>
    <source>
        <strain evidence="9 10">GR10-1</strain>
    </source>
</reference>
<evidence type="ECO:0000256" key="4">
    <source>
        <dbReference type="ARBA" id="ARBA00022692"/>
    </source>
</evidence>
<evidence type="ECO:0000256" key="2">
    <source>
        <dbReference type="ARBA" id="ARBA00022448"/>
    </source>
</evidence>
<keyword evidence="3" id="KW-1134">Transmembrane beta strand</keyword>
<evidence type="ECO:0000313" key="9">
    <source>
        <dbReference type="EMBL" id="MCH5597174.1"/>
    </source>
</evidence>
<dbReference type="Pfam" id="PF00593">
    <property type="entry name" value="TonB_dep_Rec_b-barrel"/>
    <property type="match status" value="1"/>
</dbReference>
<evidence type="ECO:0000259" key="8">
    <source>
        <dbReference type="Pfam" id="PF00593"/>
    </source>
</evidence>
<dbReference type="SUPFAM" id="SSF56935">
    <property type="entry name" value="Porins"/>
    <property type="match status" value="1"/>
</dbReference>
<keyword evidence="5" id="KW-0798">TonB box</keyword>
<keyword evidence="10" id="KW-1185">Reference proteome</keyword>
<keyword evidence="7" id="KW-0998">Cell outer membrane</keyword>
<dbReference type="InterPro" id="IPR039426">
    <property type="entry name" value="TonB-dep_rcpt-like"/>
</dbReference>
<evidence type="ECO:0000256" key="6">
    <source>
        <dbReference type="ARBA" id="ARBA00023136"/>
    </source>
</evidence>
<organism evidence="9 10">
    <name type="scientific">Niabella ginsengisoli</name>
    <dbReference type="NCBI Taxonomy" id="522298"/>
    <lineage>
        <taxon>Bacteria</taxon>
        <taxon>Pseudomonadati</taxon>
        <taxon>Bacteroidota</taxon>
        <taxon>Chitinophagia</taxon>
        <taxon>Chitinophagales</taxon>
        <taxon>Chitinophagaceae</taxon>
        <taxon>Niabella</taxon>
    </lineage>
</organism>
<protein>
    <submittedName>
        <fullName evidence="9">TonB-dependent receptor</fullName>
    </submittedName>
</protein>
<dbReference type="InterPro" id="IPR000531">
    <property type="entry name" value="Beta-barrel_TonB"/>
</dbReference>
<feature type="domain" description="TonB-dependent receptor-like beta-barrel" evidence="8">
    <location>
        <begin position="26"/>
        <end position="253"/>
    </location>
</feature>
<comment type="caution">
    <text evidence="9">The sequence shown here is derived from an EMBL/GenBank/DDBJ whole genome shotgun (WGS) entry which is preliminary data.</text>
</comment>
<dbReference type="PANTHER" id="PTHR30069">
    <property type="entry name" value="TONB-DEPENDENT OUTER MEMBRANE RECEPTOR"/>
    <property type="match status" value="1"/>
</dbReference>
<evidence type="ECO:0000313" key="10">
    <source>
        <dbReference type="Proteomes" id="UP001202248"/>
    </source>
</evidence>
<evidence type="ECO:0000256" key="3">
    <source>
        <dbReference type="ARBA" id="ARBA00022452"/>
    </source>
</evidence>
<sequence>MKTINYNVAYHLAENKNWKTSFGVNGMKQWNENKAEEAIIPDYDLFDFGVYGVTAKTWNQTTLSGGLRYDIRSLDNKSLAGEGAERFMAFNKTFSNLSASLGATHAVSEHVSLKANVSRGFRAPNSSELSANGEHEGTNRYELGDRNLKSEVSTSIDAGIEITTNHVDISVSPYFNYISNYIFYNRLLGANGADSSINDAPAFQFSQQSARLMGVEASFDVHPHPLDWLHFENTISFVRGRFTDPVDGSSNLPLIAPASLLTELRGEFANATKVLSNFYAKVEMNAVATQNNFLQDLKRKQQQKDMCYLMPE</sequence>
<dbReference type="EMBL" id="JAKWBL010000001">
    <property type="protein sequence ID" value="MCH5597174.1"/>
    <property type="molecule type" value="Genomic_DNA"/>
</dbReference>
<dbReference type="RefSeq" id="WP_240826578.1">
    <property type="nucleotide sequence ID" value="NZ_JAKWBL010000001.1"/>
</dbReference>
<keyword evidence="9" id="KW-0675">Receptor</keyword>
<dbReference type="PANTHER" id="PTHR30069:SF49">
    <property type="entry name" value="OUTER MEMBRANE PROTEIN C"/>
    <property type="match status" value="1"/>
</dbReference>
<evidence type="ECO:0000256" key="5">
    <source>
        <dbReference type="ARBA" id="ARBA00023077"/>
    </source>
</evidence>
<dbReference type="Proteomes" id="UP001202248">
    <property type="component" value="Unassembled WGS sequence"/>
</dbReference>
<comment type="subcellular location">
    <subcellularLocation>
        <location evidence="1">Cell outer membrane</location>
        <topology evidence="1">Multi-pass membrane protein</topology>
    </subcellularLocation>
</comment>
<dbReference type="InterPro" id="IPR036942">
    <property type="entry name" value="Beta-barrel_TonB_sf"/>
</dbReference>